<sequence>MADEPVTHDEDPVPDEPVTQVPDEPVAQDKDPVADEPAESAPKPRGRAKRAAWIAARVVVALASAAALAAAGLARNTVNTVNENTNTSDVLSPEVQKNAPPAEDGAEDILIVGSDTRTDAKGNPLPASVLRELRTEAADGVNTDTIILLRLPKNGAKGYAISIPRDTYVSIPGYRDDKINAAYGATKYLKAQQMTADGVKDRGQIERESDRVGRSALAQAVQNLTGVRVDHYAEVNLYGFYLLTEAVGGVTVCLNHSTSDPNSGANFRKGVQTIRGGAALSFVRQRDGLPRGDLDRIVRQQVFLSAAMQQVLTAGTLTDPGKLSRLTDAAAKSVVVDPGLDLLTLARQLSAMSTGQVDFTTIPVKEVGARNERGQSIITVDVPAVKTFVAQLLGRQPSNFASNGPLRLNGEQPQQQPNIIDGVRCVD</sequence>
<dbReference type="EMBL" id="SLWS01000001">
    <property type="protein sequence ID" value="TCO65646.1"/>
    <property type="molecule type" value="Genomic_DNA"/>
</dbReference>
<organism evidence="4 5">
    <name type="scientific">Actinocrispum wychmicini</name>
    <dbReference type="NCBI Taxonomy" id="1213861"/>
    <lineage>
        <taxon>Bacteria</taxon>
        <taxon>Bacillati</taxon>
        <taxon>Actinomycetota</taxon>
        <taxon>Actinomycetes</taxon>
        <taxon>Pseudonocardiales</taxon>
        <taxon>Pseudonocardiaceae</taxon>
        <taxon>Actinocrispum</taxon>
    </lineage>
</organism>
<dbReference type="Pfam" id="PF03816">
    <property type="entry name" value="LytR_cpsA_psr"/>
    <property type="match status" value="1"/>
</dbReference>
<feature type="region of interest" description="Disordered" evidence="2">
    <location>
        <begin position="1"/>
        <end position="48"/>
    </location>
</feature>
<evidence type="ECO:0000256" key="2">
    <source>
        <dbReference type="SAM" id="MobiDB-lite"/>
    </source>
</evidence>
<protein>
    <submittedName>
        <fullName evidence="4">LytR family transcriptional attenuator</fullName>
    </submittedName>
</protein>
<evidence type="ECO:0000313" key="4">
    <source>
        <dbReference type="EMBL" id="TCO65646.1"/>
    </source>
</evidence>
<dbReference type="NCBIfam" id="TIGR00350">
    <property type="entry name" value="lytR_cpsA_psr"/>
    <property type="match status" value="1"/>
</dbReference>
<accession>A0A4R2K6S1</accession>
<dbReference type="PANTHER" id="PTHR33392">
    <property type="entry name" value="POLYISOPRENYL-TEICHOIC ACID--PEPTIDOGLYCAN TEICHOIC ACID TRANSFERASE TAGU"/>
    <property type="match status" value="1"/>
</dbReference>
<feature type="compositionally biased region" description="Basic and acidic residues" evidence="2">
    <location>
        <begin position="1"/>
        <end position="11"/>
    </location>
</feature>
<dbReference type="PANTHER" id="PTHR33392:SF6">
    <property type="entry name" value="POLYISOPRENYL-TEICHOIC ACID--PEPTIDOGLYCAN TEICHOIC ACID TRANSFERASE TAGU"/>
    <property type="match status" value="1"/>
</dbReference>
<evidence type="ECO:0000313" key="5">
    <source>
        <dbReference type="Proteomes" id="UP000295680"/>
    </source>
</evidence>
<comment type="similarity">
    <text evidence="1">Belongs to the LytR/CpsA/Psr (LCP) family.</text>
</comment>
<feature type="domain" description="Cell envelope-related transcriptional attenuator" evidence="3">
    <location>
        <begin position="142"/>
        <end position="311"/>
    </location>
</feature>
<dbReference type="Proteomes" id="UP000295680">
    <property type="component" value="Unassembled WGS sequence"/>
</dbReference>
<name>A0A4R2K6S1_9PSEU</name>
<proteinExistence type="inferred from homology"/>
<dbReference type="InterPro" id="IPR050922">
    <property type="entry name" value="LytR/CpsA/Psr_CW_biosynth"/>
</dbReference>
<dbReference type="AlphaFoldDB" id="A0A4R2K6S1"/>
<keyword evidence="5" id="KW-1185">Reference proteome</keyword>
<dbReference type="RefSeq" id="WP_243726670.1">
    <property type="nucleotide sequence ID" value="NZ_SLWS01000001.1"/>
</dbReference>
<dbReference type="Gene3D" id="3.40.630.190">
    <property type="entry name" value="LCP protein"/>
    <property type="match status" value="1"/>
</dbReference>
<gene>
    <name evidence="4" type="ORF">EV192_1011438</name>
</gene>
<dbReference type="InterPro" id="IPR004474">
    <property type="entry name" value="LytR_CpsA_psr"/>
</dbReference>
<comment type="caution">
    <text evidence="4">The sequence shown here is derived from an EMBL/GenBank/DDBJ whole genome shotgun (WGS) entry which is preliminary data.</text>
</comment>
<feature type="region of interest" description="Disordered" evidence="2">
    <location>
        <begin position="84"/>
        <end position="107"/>
    </location>
</feature>
<evidence type="ECO:0000259" key="3">
    <source>
        <dbReference type="Pfam" id="PF03816"/>
    </source>
</evidence>
<reference evidence="4 5" key="1">
    <citation type="submission" date="2019-03" db="EMBL/GenBank/DDBJ databases">
        <title>Genomic Encyclopedia of Type Strains, Phase IV (KMG-IV): sequencing the most valuable type-strain genomes for metagenomic binning, comparative biology and taxonomic classification.</title>
        <authorList>
            <person name="Goeker M."/>
        </authorList>
    </citation>
    <scope>NUCLEOTIDE SEQUENCE [LARGE SCALE GENOMIC DNA]</scope>
    <source>
        <strain evidence="4 5">DSM 45934</strain>
    </source>
</reference>
<evidence type="ECO:0000256" key="1">
    <source>
        <dbReference type="ARBA" id="ARBA00006068"/>
    </source>
</evidence>